<feature type="compositionally biased region" description="Polar residues" evidence="12">
    <location>
        <begin position="487"/>
        <end position="503"/>
    </location>
</feature>
<evidence type="ECO:0000259" key="14">
    <source>
        <dbReference type="PROSITE" id="PS51843"/>
    </source>
</evidence>
<evidence type="ECO:0000256" key="2">
    <source>
        <dbReference type="ARBA" id="ARBA00008092"/>
    </source>
</evidence>
<keyword evidence="8" id="KW-0804">Transcription</keyword>
<evidence type="ECO:0000313" key="15">
    <source>
        <dbReference type="EnsemblMetazoa" id="tetur19g00650.1"/>
    </source>
</evidence>
<dbReference type="Gene3D" id="3.30.50.10">
    <property type="entry name" value="Erythroid Transcription Factor GATA-1, subunit A"/>
    <property type="match status" value="1"/>
</dbReference>
<keyword evidence="3" id="KW-0479">Metal-binding</keyword>
<dbReference type="GO" id="GO:0005737">
    <property type="term" value="C:cytoplasm"/>
    <property type="evidence" value="ECO:0007669"/>
    <property type="project" value="UniProtKB-SubCell"/>
</dbReference>
<dbReference type="GO" id="GO:0030154">
    <property type="term" value="P:cell differentiation"/>
    <property type="evidence" value="ECO:0007669"/>
    <property type="project" value="TreeGrafter"/>
</dbReference>
<feature type="compositionally biased region" description="Low complexity" evidence="12">
    <location>
        <begin position="593"/>
        <end position="605"/>
    </location>
</feature>
<feature type="region of interest" description="Disordered" evidence="12">
    <location>
        <begin position="394"/>
        <end position="432"/>
    </location>
</feature>
<dbReference type="PANTHER" id="PTHR24082">
    <property type="entry name" value="NUCLEAR HORMONE RECEPTOR"/>
    <property type="match status" value="1"/>
</dbReference>
<reference evidence="16" key="1">
    <citation type="submission" date="2011-08" db="EMBL/GenBank/DDBJ databases">
        <authorList>
            <person name="Rombauts S."/>
        </authorList>
    </citation>
    <scope>NUCLEOTIDE SEQUENCE</scope>
    <source>
        <strain evidence="16">London</strain>
    </source>
</reference>
<dbReference type="InterPro" id="IPR001728">
    <property type="entry name" value="ThyrH_rcpt"/>
</dbReference>
<evidence type="ECO:0000256" key="7">
    <source>
        <dbReference type="ARBA" id="ARBA00023125"/>
    </source>
</evidence>
<feature type="region of interest" description="Disordered" evidence="12">
    <location>
        <begin position="514"/>
        <end position="533"/>
    </location>
</feature>
<dbReference type="GO" id="GO:0000978">
    <property type="term" value="F:RNA polymerase II cis-regulatory region sequence-specific DNA binding"/>
    <property type="evidence" value="ECO:0007669"/>
    <property type="project" value="TreeGrafter"/>
</dbReference>
<dbReference type="Pfam" id="PF00105">
    <property type="entry name" value="zf-C4"/>
    <property type="match status" value="1"/>
</dbReference>
<dbReference type="SMART" id="SM00430">
    <property type="entry name" value="HOLI"/>
    <property type="match status" value="1"/>
</dbReference>
<dbReference type="Pfam" id="PF00104">
    <property type="entry name" value="Hormone_recep"/>
    <property type="match status" value="1"/>
</dbReference>
<keyword evidence="5" id="KW-0862">Zinc</keyword>
<dbReference type="PANTHER" id="PTHR24082:SF473">
    <property type="entry name" value="ECDYSONE-INDUCED PROTEIN 75B, ISOFORM B"/>
    <property type="match status" value="1"/>
</dbReference>
<comment type="similarity">
    <text evidence="2">Belongs to the nuclear hormone receptor family. NR1 subfamily.</text>
</comment>
<feature type="coiled-coil region" evidence="11">
    <location>
        <begin position="132"/>
        <end position="163"/>
    </location>
</feature>
<dbReference type="KEGG" id="tut:107366645"/>
<dbReference type="STRING" id="32264.T1KRT5"/>
<dbReference type="InterPro" id="IPR000536">
    <property type="entry name" value="Nucl_hrmn_rcpt_lig-bd"/>
</dbReference>
<dbReference type="EnsemblMetazoa" id="tetur19g00650.1">
    <property type="protein sequence ID" value="tetur19g00650.1"/>
    <property type="gene ID" value="tetur19g00650"/>
</dbReference>
<feature type="compositionally biased region" description="Basic and acidic residues" evidence="12">
    <location>
        <begin position="555"/>
        <end position="571"/>
    </location>
</feature>
<evidence type="ECO:0000256" key="3">
    <source>
        <dbReference type="ARBA" id="ARBA00022723"/>
    </source>
</evidence>
<dbReference type="FunFam" id="3.30.50.10:FF:000013">
    <property type="entry name" value="Nuclear receptor subfamily 1 group D member 2"/>
    <property type="match status" value="1"/>
</dbReference>
<dbReference type="SUPFAM" id="SSF57716">
    <property type="entry name" value="Glucocorticoid receptor-like (DNA-binding domain)"/>
    <property type="match status" value="1"/>
</dbReference>
<comment type="subcellular location">
    <subcellularLocation>
        <location evidence="1">Cytoplasm</location>
    </subcellularLocation>
</comment>
<feature type="compositionally biased region" description="Low complexity" evidence="12">
    <location>
        <begin position="463"/>
        <end position="482"/>
    </location>
</feature>
<accession>T1KRT5</accession>
<dbReference type="SMR" id="T1KRT5"/>
<evidence type="ECO:0000256" key="11">
    <source>
        <dbReference type="SAM" id="Coils"/>
    </source>
</evidence>
<evidence type="ECO:0000256" key="9">
    <source>
        <dbReference type="ARBA" id="ARBA00023170"/>
    </source>
</evidence>
<dbReference type="eggNOG" id="KOG3575">
    <property type="taxonomic scope" value="Eukaryota"/>
</dbReference>
<keyword evidence="10" id="KW-0539">Nucleus</keyword>
<dbReference type="Gene3D" id="1.10.565.10">
    <property type="entry name" value="Retinoid X Receptor"/>
    <property type="match status" value="1"/>
</dbReference>
<reference evidence="15" key="2">
    <citation type="submission" date="2015-06" db="UniProtKB">
        <authorList>
            <consortium name="EnsemblMetazoa"/>
        </authorList>
    </citation>
    <scope>IDENTIFICATION</scope>
</reference>
<dbReference type="PROSITE" id="PS51030">
    <property type="entry name" value="NUCLEAR_REC_DBD_2"/>
    <property type="match status" value="1"/>
</dbReference>
<dbReference type="InterPro" id="IPR035500">
    <property type="entry name" value="NHR-like_dom_sf"/>
</dbReference>
<feature type="region of interest" description="Disordered" evidence="12">
    <location>
        <begin position="729"/>
        <end position="754"/>
    </location>
</feature>
<evidence type="ECO:0000256" key="5">
    <source>
        <dbReference type="ARBA" id="ARBA00022833"/>
    </source>
</evidence>
<feature type="domain" description="NR LBD" evidence="14">
    <location>
        <begin position="148"/>
        <end position="405"/>
    </location>
</feature>
<gene>
    <name evidence="15" type="primary">107366645</name>
</gene>
<keyword evidence="11" id="KW-0175">Coiled coil</keyword>
<organism evidence="15 16">
    <name type="scientific">Tetranychus urticae</name>
    <name type="common">Two-spotted spider mite</name>
    <dbReference type="NCBI Taxonomy" id="32264"/>
    <lineage>
        <taxon>Eukaryota</taxon>
        <taxon>Metazoa</taxon>
        <taxon>Ecdysozoa</taxon>
        <taxon>Arthropoda</taxon>
        <taxon>Chelicerata</taxon>
        <taxon>Arachnida</taxon>
        <taxon>Acari</taxon>
        <taxon>Acariformes</taxon>
        <taxon>Trombidiformes</taxon>
        <taxon>Prostigmata</taxon>
        <taxon>Eleutherengona</taxon>
        <taxon>Raphignathae</taxon>
        <taxon>Tetranychoidea</taxon>
        <taxon>Tetranychidae</taxon>
        <taxon>Tetranychus</taxon>
    </lineage>
</organism>
<feature type="region of interest" description="Disordered" evidence="12">
    <location>
        <begin position="810"/>
        <end position="862"/>
    </location>
</feature>
<dbReference type="InterPro" id="IPR001628">
    <property type="entry name" value="Znf_hrmn_rcpt"/>
</dbReference>
<evidence type="ECO:0000313" key="16">
    <source>
        <dbReference type="Proteomes" id="UP000015104"/>
    </source>
</evidence>
<dbReference type="OMA" id="IVRHHQQ"/>
<keyword evidence="6" id="KW-0805">Transcription regulation</keyword>
<feature type="region of interest" description="Disordered" evidence="12">
    <location>
        <begin position="615"/>
        <end position="644"/>
    </location>
</feature>
<dbReference type="SUPFAM" id="SSF48508">
    <property type="entry name" value="Nuclear receptor ligand-binding domain"/>
    <property type="match status" value="1"/>
</dbReference>
<dbReference type="SMART" id="SM00399">
    <property type="entry name" value="ZnF_C4"/>
    <property type="match status" value="1"/>
</dbReference>
<dbReference type="GO" id="GO:0008270">
    <property type="term" value="F:zinc ion binding"/>
    <property type="evidence" value="ECO:0007669"/>
    <property type="project" value="UniProtKB-KW"/>
</dbReference>
<evidence type="ECO:0000256" key="4">
    <source>
        <dbReference type="ARBA" id="ARBA00022771"/>
    </source>
</evidence>
<feature type="compositionally biased region" description="Polar residues" evidence="12">
    <location>
        <begin position="617"/>
        <end position="643"/>
    </location>
</feature>
<dbReference type="PRINTS" id="PR00546">
    <property type="entry name" value="THYROIDHORMR"/>
</dbReference>
<dbReference type="GO" id="GO:0004879">
    <property type="term" value="F:nuclear receptor activity"/>
    <property type="evidence" value="ECO:0007669"/>
    <property type="project" value="InterPro"/>
</dbReference>
<dbReference type="Proteomes" id="UP000015104">
    <property type="component" value="Unassembled WGS sequence"/>
</dbReference>
<feature type="domain" description="Nuclear receptor" evidence="13">
    <location>
        <begin position="39"/>
        <end position="115"/>
    </location>
</feature>
<dbReference type="GO" id="GO:0009755">
    <property type="term" value="P:hormone-mediated signaling pathway"/>
    <property type="evidence" value="ECO:0007669"/>
    <property type="project" value="TreeGrafter"/>
</dbReference>
<dbReference type="GO" id="GO:0000122">
    <property type="term" value="P:negative regulation of transcription by RNA polymerase II"/>
    <property type="evidence" value="ECO:0007669"/>
    <property type="project" value="TreeGrafter"/>
</dbReference>
<dbReference type="CDD" id="cd07166">
    <property type="entry name" value="NR_DBD_REV_ERB"/>
    <property type="match status" value="1"/>
</dbReference>
<proteinExistence type="inferred from homology"/>
<evidence type="ECO:0000256" key="1">
    <source>
        <dbReference type="ARBA" id="ARBA00004496"/>
    </source>
</evidence>
<feature type="region of interest" description="Disordered" evidence="12">
    <location>
        <begin position="587"/>
        <end position="606"/>
    </location>
</feature>
<dbReference type="PRINTS" id="PR00047">
    <property type="entry name" value="STROIDFINGER"/>
</dbReference>
<evidence type="ECO:0000259" key="13">
    <source>
        <dbReference type="PROSITE" id="PS51030"/>
    </source>
</evidence>
<feature type="compositionally biased region" description="Basic and acidic residues" evidence="12">
    <location>
        <begin position="853"/>
        <end position="862"/>
    </location>
</feature>
<dbReference type="InterPro" id="IPR001723">
    <property type="entry name" value="Nuclear_hrmn_rcpt"/>
</dbReference>
<dbReference type="AlphaFoldDB" id="T1KRT5"/>
<sequence>MMILSEKDLQLLSSMSNITSEADSSFKDSELKIEFDGTTVLCRVCGDRASGFHYGVHSCEGCKGFFRRSIQQKIQYRPCTKNQQCSILRINRNRCQYCRLKKCIAVGMSRDAVRFGRVPKREKAKILAAMQKVNANCQEKQLTEQLEDENRLLVNILQAHEETCDYTKEKVAPLIEKARANPVYARCPSTMACPLNPLPPNGIENGPGEGILENFSERFSPAIRGVVEFAKRIPGFAVLSQDDQVTLLKAGVFEVLLVRLACMFDKTSNSMICLNGMVLKRESLHSQSSARFLLDSMFGFAEMLNALNLTDHEIALFCALVIISPDRPGLRNIDLIGKINRKLVDLLDKLVTSNHSDNPGLFSSLVNKIPDLRTLNTLHSEKLLAYKMGPKGGQNCANGTSSSSASSTSSIAGSPLNGNSNSSICSDRTSNSPESNMINNTCSYVSLLPVKWQNFTINDNDCTGPLPSSSSSSTSSRSSGLSDNERLSSSQGNHSVSSTNDNLINAKSMSSADGLNKLNTDYHHQHHHHHQNQQNNFILSQRLLQTANSSTTRDNNNKNHECPHNRYDDSHHSHHNYHLQDNYFISKSKDYSNGNNGNNNNNNNNELYSKIRRVDSPTDSGIESGKEQCNGSTPTTSVCSSPRSACDDKVKDIVSDSESVSEKQESIDDMPMLKRALQAPPLINTNMLMDEAYRHHKKFRATKASRDCEPPSSSTSICINSLAPSPLNSNNINNNNNNNNGNVNSSSNSLCNSLVSPTSTSSSLSSASSSCLTSPTSNCDSLASTHSTLVKVLEQAPRYVGDLSHHYLQQHGRHHNLSSSTSSLSSSLSSSSSSSSSSPPHNNFTSMPPPLDLSRKRDLLYL</sequence>
<keyword evidence="16" id="KW-1185">Reference proteome</keyword>
<feature type="compositionally biased region" description="Polar residues" evidence="12">
    <location>
        <begin position="416"/>
        <end position="432"/>
    </location>
</feature>
<dbReference type="PROSITE" id="PS51843">
    <property type="entry name" value="NR_LBD"/>
    <property type="match status" value="1"/>
</dbReference>
<feature type="compositionally biased region" description="Low complexity" evidence="12">
    <location>
        <begin position="399"/>
        <end position="414"/>
    </location>
</feature>
<keyword evidence="9" id="KW-0675">Receptor</keyword>
<dbReference type="GO" id="GO:0045944">
    <property type="term" value="P:positive regulation of transcription by RNA polymerase II"/>
    <property type="evidence" value="ECO:0007669"/>
    <property type="project" value="TreeGrafter"/>
</dbReference>
<dbReference type="InterPro" id="IPR050234">
    <property type="entry name" value="Nuclear_hormone_rcpt_NR1"/>
</dbReference>
<dbReference type="PRINTS" id="PR00398">
    <property type="entry name" value="STRDHORMONER"/>
</dbReference>
<feature type="region of interest" description="Disordered" evidence="12">
    <location>
        <begin position="463"/>
        <end position="503"/>
    </location>
</feature>
<dbReference type="EMBL" id="CAEY01000418">
    <property type="status" value="NOT_ANNOTATED_CDS"/>
    <property type="molecule type" value="Genomic_DNA"/>
</dbReference>
<keyword evidence="7" id="KW-0238">DNA-binding</keyword>
<dbReference type="OrthoDB" id="7634782at2759"/>
<evidence type="ECO:0000256" key="6">
    <source>
        <dbReference type="ARBA" id="ARBA00023015"/>
    </source>
</evidence>
<dbReference type="HOGENOM" id="CLU_004897_1_1_1"/>
<dbReference type="PROSITE" id="PS00031">
    <property type="entry name" value="NUCLEAR_REC_DBD_1"/>
    <property type="match status" value="1"/>
</dbReference>
<feature type="compositionally biased region" description="Low complexity" evidence="12">
    <location>
        <begin position="817"/>
        <end position="838"/>
    </location>
</feature>
<protein>
    <submittedName>
        <fullName evidence="15">Uncharacterized protein</fullName>
    </submittedName>
</protein>
<evidence type="ECO:0000256" key="10">
    <source>
        <dbReference type="ARBA" id="ARBA00023242"/>
    </source>
</evidence>
<evidence type="ECO:0000256" key="12">
    <source>
        <dbReference type="SAM" id="MobiDB-lite"/>
    </source>
</evidence>
<feature type="region of interest" description="Disordered" evidence="12">
    <location>
        <begin position="547"/>
        <end position="575"/>
    </location>
</feature>
<evidence type="ECO:0000256" key="8">
    <source>
        <dbReference type="ARBA" id="ARBA00023163"/>
    </source>
</evidence>
<name>T1KRT5_TETUR</name>
<keyword evidence="4" id="KW-0863">Zinc-finger</keyword>
<dbReference type="InterPro" id="IPR013088">
    <property type="entry name" value="Znf_NHR/GATA"/>
</dbReference>